<evidence type="ECO:0000256" key="2">
    <source>
        <dbReference type="SAM" id="SignalP"/>
    </source>
</evidence>
<accession>A0A1D7U6M3</accession>
<evidence type="ECO:0008006" key="5">
    <source>
        <dbReference type="Google" id="ProtNLM"/>
    </source>
</evidence>
<name>A0A1D7U6M3_9HYPH</name>
<dbReference type="RefSeq" id="WP_069692228.1">
    <property type="nucleotide sequence ID" value="NZ_CP017147.1"/>
</dbReference>
<gene>
    <name evidence="3" type="ORF">BHK69_23595</name>
</gene>
<organism evidence="3 4">
    <name type="scientific">Bosea vaviloviae</name>
    <dbReference type="NCBI Taxonomy" id="1526658"/>
    <lineage>
        <taxon>Bacteria</taxon>
        <taxon>Pseudomonadati</taxon>
        <taxon>Pseudomonadota</taxon>
        <taxon>Alphaproteobacteria</taxon>
        <taxon>Hyphomicrobiales</taxon>
        <taxon>Boseaceae</taxon>
        <taxon>Bosea</taxon>
    </lineage>
</organism>
<evidence type="ECO:0000256" key="1">
    <source>
        <dbReference type="SAM" id="MobiDB-lite"/>
    </source>
</evidence>
<feature type="chain" id="PRO_5009100024" description="Lipoprotein" evidence="2">
    <location>
        <begin position="28"/>
        <end position="66"/>
    </location>
</feature>
<protein>
    <recommendedName>
        <fullName evidence="5">Lipoprotein</fullName>
    </recommendedName>
</protein>
<keyword evidence="4" id="KW-1185">Reference proteome</keyword>
<proteinExistence type="predicted"/>
<evidence type="ECO:0000313" key="3">
    <source>
        <dbReference type="EMBL" id="AOO83026.1"/>
    </source>
</evidence>
<feature type="signal peptide" evidence="2">
    <location>
        <begin position="1"/>
        <end position="27"/>
    </location>
</feature>
<evidence type="ECO:0000313" key="4">
    <source>
        <dbReference type="Proteomes" id="UP000094969"/>
    </source>
</evidence>
<dbReference type="KEGG" id="bvv:BHK69_23595"/>
<dbReference type="AlphaFoldDB" id="A0A1D7U6M3"/>
<reference evidence="3 4" key="1">
    <citation type="journal article" date="2015" name="Antonie Van Leeuwenhoek">
        <title>Bosea vaviloviae sp. nov., a new species of slow-growing rhizobia isolated from nodules of the relict species Vavilovia formosa (Stev.) Fed.</title>
        <authorList>
            <person name="Safronova V.I."/>
            <person name="Kuznetsova I.G."/>
            <person name="Sazanova A.L."/>
            <person name="Kimeklis A.K."/>
            <person name="Belimov A.A."/>
            <person name="Andronov E.E."/>
            <person name="Pinaev A.G."/>
            <person name="Chizhevskaya E.P."/>
            <person name="Pukhaev A.R."/>
            <person name="Popov K.P."/>
            <person name="Willems A."/>
            <person name="Tikhonovich I.A."/>
        </authorList>
    </citation>
    <scope>NUCLEOTIDE SEQUENCE [LARGE SCALE GENOMIC DNA]</scope>
    <source>
        <strain evidence="3 4">Vaf18</strain>
    </source>
</reference>
<keyword evidence="2" id="KW-0732">Signal</keyword>
<feature type="region of interest" description="Disordered" evidence="1">
    <location>
        <begin position="26"/>
        <end position="66"/>
    </location>
</feature>
<dbReference type="OrthoDB" id="9905004at2"/>
<dbReference type="STRING" id="1526658.BHK69_23595"/>
<dbReference type="EMBL" id="CP017147">
    <property type="protein sequence ID" value="AOO83026.1"/>
    <property type="molecule type" value="Genomic_DNA"/>
</dbReference>
<dbReference type="Proteomes" id="UP000094969">
    <property type="component" value="Chromosome"/>
</dbReference>
<dbReference type="PROSITE" id="PS51257">
    <property type="entry name" value="PROKAR_LIPOPROTEIN"/>
    <property type="match status" value="1"/>
</dbReference>
<sequence length="66" mass="7009">MTMSRIRTVTGAVLLLATLLAGCQSVSQETAPRLGGKAEPYARSWAEPGSPRPDLPPDRDGSNNKD</sequence>
<feature type="compositionally biased region" description="Basic and acidic residues" evidence="1">
    <location>
        <begin position="55"/>
        <end position="66"/>
    </location>
</feature>